<organism evidence="4 5">
    <name type="scientific">Malus baccata</name>
    <name type="common">Siberian crab apple</name>
    <name type="synonym">Pyrus baccata</name>
    <dbReference type="NCBI Taxonomy" id="106549"/>
    <lineage>
        <taxon>Eukaryota</taxon>
        <taxon>Viridiplantae</taxon>
        <taxon>Streptophyta</taxon>
        <taxon>Embryophyta</taxon>
        <taxon>Tracheophyta</taxon>
        <taxon>Spermatophyta</taxon>
        <taxon>Magnoliopsida</taxon>
        <taxon>eudicotyledons</taxon>
        <taxon>Gunneridae</taxon>
        <taxon>Pentapetalae</taxon>
        <taxon>rosids</taxon>
        <taxon>fabids</taxon>
        <taxon>Rosales</taxon>
        <taxon>Rosaceae</taxon>
        <taxon>Amygdaloideae</taxon>
        <taxon>Maleae</taxon>
        <taxon>Malus</taxon>
    </lineage>
</organism>
<proteinExistence type="predicted"/>
<evidence type="ECO:0000259" key="3">
    <source>
        <dbReference type="Pfam" id="PF00109"/>
    </source>
</evidence>
<dbReference type="GO" id="GO:0004315">
    <property type="term" value="F:3-oxoacyl-[acyl-carrier-protein] synthase activity"/>
    <property type="evidence" value="ECO:0007669"/>
    <property type="project" value="UniProtKB-EC"/>
</dbReference>
<evidence type="ECO:0000256" key="2">
    <source>
        <dbReference type="ARBA" id="ARBA00022679"/>
    </source>
</evidence>
<protein>
    <recommendedName>
        <fullName evidence="1">beta-ketoacyl-[acyl-carrier-protein] synthase I</fullName>
        <ecNumber evidence="1">2.3.1.41</ecNumber>
    </recommendedName>
</protein>
<dbReference type="PANTHER" id="PTHR11712:SF332">
    <property type="entry name" value="3-OXOACYL-[ACYL-CARRIER-PROTEIN] SYNTHASE II, CHLOROPLASTIC"/>
    <property type="match status" value="1"/>
</dbReference>
<dbReference type="PANTHER" id="PTHR11712">
    <property type="entry name" value="POLYKETIDE SYNTHASE-RELATED"/>
    <property type="match status" value="1"/>
</dbReference>
<dbReference type="Proteomes" id="UP000315295">
    <property type="component" value="Unassembled WGS sequence"/>
</dbReference>
<accession>A0A540M7N5</accession>
<dbReference type="GO" id="GO:0005739">
    <property type="term" value="C:mitochondrion"/>
    <property type="evidence" value="ECO:0007669"/>
    <property type="project" value="TreeGrafter"/>
</dbReference>
<dbReference type="InterPro" id="IPR000794">
    <property type="entry name" value="Beta-ketoacyl_synthase"/>
</dbReference>
<dbReference type="EC" id="2.3.1.41" evidence="1"/>
<dbReference type="AlphaFoldDB" id="A0A540M7N5"/>
<dbReference type="GO" id="GO:0006633">
    <property type="term" value="P:fatty acid biosynthetic process"/>
    <property type="evidence" value="ECO:0007669"/>
    <property type="project" value="TreeGrafter"/>
</dbReference>
<evidence type="ECO:0000313" key="5">
    <source>
        <dbReference type="Proteomes" id="UP000315295"/>
    </source>
</evidence>
<dbReference type="STRING" id="106549.A0A540M7N5"/>
<evidence type="ECO:0000256" key="1">
    <source>
        <dbReference type="ARBA" id="ARBA00013191"/>
    </source>
</evidence>
<dbReference type="Gene3D" id="3.40.47.10">
    <property type="match status" value="1"/>
</dbReference>
<reference evidence="4 5" key="1">
    <citation type="journal article" date="2019" name="G3 (Bethesda)">
        <title>Sequencing of a Wild Apple (Malus baccata) Genome Unravels the Differences Between Cultivated and Wild Apple Species Regarding Disease Resistance and Cold Tolerance.</title>
        <authorList>
            <person name="Chen X."/>
        </authorList>
    </citation>
    <scope>NUCLEOTIDE SEQUENCE [LARGE SCALE GENOMIC DNA]</scope>
    <source>
        <strain evidence="5">cv. Shandingzi</strain>
        <tissue evidence="4">Leaves</tissue>
    </source>
</reference>
<dbReference type="EMBL" id="VIEB01000337">
    <property type="protein sequence ID" value="TQD94763.1"/>
    <property type="molecule type" value="Genomic_DNA"/>
</dbReference>
<dbReference type="InterPro" id="IPR014030">
    <property type="entry name" value="Ketoacyl_synth_N"/>
</dbReference>
<dbReference type="Pfam" id="PF00109">
    <property type="entry name" value="ketoacyl-synt"/>
    <property type="match status" value="1"/>
</dbReference>
<keyword evidence="2" id="KW-0808">Transferase</keyword>
<name>A0A540M7N5_MALBA</name>
<evidence type="ECO:0000313" key="4">
    <source>
        <dbReference type="EMBL" id="TQD94763.1"/>
    </source>
</evidence>
<sequence length="149" mass="16210">MDGMKVFYDAVEALRFSYKKVNPFCVPFTTTNMRSAMLAVDLGWMVPNYSTSTACATSSFSTLNSANHIIKANAGLMLCGGLDSVMIPLGGLGGFVACRTLSQRNNDPTKASRPWDGAIRTGWIHPNINLENPDEGLICCLPLPLSHFY</sequence>
<dbReference type="InterPro" id="IPR016039">
    <property type="entry name" value="Thiolase-like"/>
</dbReference>
<keyword evidence="5" id="KW-1185">Reference proteome</keyword>
<dbReference type="SUPFAM" id="SSF53901">
    <property type="entry name" value="Thiolase-like"/>
    <property type="match status" value="1"/>
</dbReference>
<feature type="domain" description="Beta-ketoacyl synthase-like N-terminal" evidence="3">
    <location>
        <begin position="13"/>
        <end position="116"/>
    </location>
</feature>
<gene>
    <name evidence="4" type="ORF">C1H46_019617</name>
</gene>
<dbReference type="GO" id="GO:0009570">
    <property type="term" value="C:chloroplast stroma"/>
    <property type="evidence" value="ECO:0007669"/>
    <property type="project" value="TreeGrafter"/>
</dbReference>
<comment type="caution">
    <text evidence="4">The sequence shown here is derived from an EMBL/GenBank/DDBJ whole genome shotgun (WGS) entry which is preliminary data.</text>
</comment>